<evidence type="ECO:0000313" key="7">
    <source>
        <dbReference type="EMBL" id="MFD0852411.1"/>
    </source>
</evidence>
<evidence type="ECO:0000313" key="8">
    <source>
        <dbReference type="Proteomes" id="UP001597083"/>
    </source>
</evidence>
<evidence type="ECO:0000256" key="1">
    <source>
        <dbReference type="ARBA" id="ARBA00001974"/>
    </source>
</evidence>
<evidence type="ECO:0000259" key="5">
    <source>
        <dbReference type="Pfam" id="PF07992"/>
    </source>
</evidence>
<evidence type="ECO:0000256" key="2">
    <source>
        <dbReference type="ARBA" id="ARBA00022630"/>
    </source>
</evidence>
<feature type="domain" description="Reductase C-terminal" evidence="6">
    <location>
        <begin position="135"/>
        <end position="190"/>
    </location>
</feature>
<dbReference type="PRINTS" id="PR00368">
    <property type="entry name" value="FADPNR"/>
</dbReference>
<evidence type="ECO:0000256" key="4">
    <source>
        <dbReference type="ARBA" id="ARBA00023002"/>
    </source>
</evidence>
<reference evidence="8" key="1">
    <citation type="journal article" date="2019" name="Int. J. Syst. Evol. Microbiol.">
        <title>The Global Catalogue of Microorganisms (GCM) 10K type strain sequencing project: providing services to taxonomists for standard genome sequencing and annotation.</title>
        <authorList>
            <consortium name="The Broad Institute Genomics Platform"/>
            <consortium name="The Broad Institute Genome Sequencing Center for Infectious Disease"/>
            <person name="Wu L."/>
            <person name="Ma J."/>
        </authorList>
    </citation>
    <scope>NUCLEOTIDE SEQUENCE [LARGE SCALE GENOMIC DNA]</scope>
    <source>
        <strain evidence="8">JCM 31696</strain>
    </source>
</reference>
<keyword evidence="8" id="KW-1185">Reference proteome</keyword>
<evidence type="ECO:0000256" key="3">
    <source>
        <dbReference type="ARBA" id="ARBA00022827"/>
    </source>
</evidence>
<dbReference type="PANTHER" id="PTHR43557">
    <property type="entry name" value="APOPTOSIS-INDUCING FACTOR 1"/>
    <property type="match status" value="1"/>
</dbReference>
<dbReference type="EMBL" id="JBHTIR010001326">
    <property type="protein sequence ID" value="MFD0852411.1"/>
    <property type="molecule type" value="Genomic_DNA"/>
</dbReference>
<dbReference type="PANTHER" id="PTHR43557:SF2">
    <property type="entry name" value="RIESKE DOMAIN-CONTAINING PROTEIN-RELATED"/>
    <property type="match status" value="1"/>
</dbReference>
<keyword evidence="4" id="KW-0560">Oxidoreductase</keyword>
<comment type="cofactor">
    <cofactor evidence="1">
        <name>FAD</name>
        <dbReference type="ChEBI" id="CHEBI:57692"/>
    </cofactor>
</comment>
<dbReference type="InterPro" id="IPR050446">
    <property type="entry name" value="FAD-oxidoreductase/Apoptosis"/>
</dbReference>
<dbReference type="SUPFAM" id="SSF51905">
    <property type="entry name" value="FAD/NAD(P)-binding domain"/>
    <property type="match status" value="1"/>
</dbReference>
<name>A0ABW3CD47_9ACTN</name>
<feature type="non-terminal residue" evidence="7">
    <location>
        <position position="191"/>
    </location>
</feature>
<dbReference type="Gene3D" id="3.30.390.30">
    <property type="match status" value="1"/>
</dbReference>
<dbReference type="InterPro" id="IPR028202">
    <property type="entry name" value="Reductase_C"/>
</dbReference>
<dbReference type="Proteomes" id="UP001597083">
    <property type="component" value="Unassembled WGS sequence"/>
</dbReference>
<feature type="domain" description="FAD/NAD(P)-binding" evidence="5">
    <location>
        <begin position="2"/>
        <end position="116"/>
    </location>
</feature>
<keyword evidence="2" id="KW-0285">Flavoprotein</keyword>
<protein>
    <submittedName>
        <fullName evidence="7">FAD-dependent oxidoreductase</fullName>
    </submittedName>
</protein>
<dbReference type="Pfam" id="PF07992">
    <property type="entry name" value="Pyr_redox_2"/>
    <property type="match status" value="1"/>
</dbReference>
<proteinExistence type="predicted"/>
<dbReference type="Gene3D" id="3.50.50.60">
    <property type="entry name" value="FAD/NAD(P)-binding domain"/>
    <property type="match status" value="1"/>
</dbReference>
<dbReference type="InterPro" id="IPR023753">
    <property type="entry name" value="FAD/NAD-binding_dom"/>
</dbReference>
<comment type="caution">
    <text evidence="7">The sequence shown here is derived from an EMBL/GenBank/DDBJ whole genome shotgun (WGS) entry which is preliminary data.</text>
</comment>
<gene>
    <name evidence="7" type="ORF">ACFQ07_09270</name>
</gene>
<dbReference type="SUPFAM" id="SSF55424">
    <property type="entry name" value="FAD/NAD-linked reductases, dimerisation (C-terminal) domain"/>
    <property type="match status" value="1"/>
</dbReference>
<sequence>MGDALAALYRSAGVDLRTGEKVESYRETADAALVTTSSGTTFEGDLVVVGIGMVPNAEFLAGTSIELTGDGAIAVDEYCRTNQPGIYAAGDVTAFHHPLFGHRIRAEHFDNANAQGMAAAKNILGKPTAHATSPWFWSDQFGRNLQYTGHPSGADQMVLRGRVDDFDFVAYYLAGGVLTAAFGIDRGGEIA</sequence>
<organism evidence="7 8">
    <name type="scientific">Actinomadura adrarensis</name>
    <dbReference type="NCBI Taxonomy" id="1819600"/>
    <lineage>
        <taxon>Bacteria</taxon>
        <taxon>Bacillati</taxon>
        <taxon>Actinomycetota</taxon>
        <taxon>Actinomycetes</taxon>
        <taxon>Streptosporangiales</taxon>
        <taxon>Thermomonosporaceae</taxon>
        <taxon>Actinomadura</taxon>
    </lineage>
</organism>
<evidence type="ECO:0000259" key="6">
    <source>
        <dbReference type="Pfam" id="PF14759"/>
    </source>
</evidence>
<dbReference type="InterPro" id="IPR036188">
    <property type="entry name" value="FAD/NAD-bd_sf"/>
</dbReference>
<dbReference type="Pfam" id="PF14759">
    <property type="entry name" value="Reductase_C"/>
    <property type="match status" value="1"/>
</dbReference>
<dbReference type="InterPro" id="IPR016156">
    <property type="entry name" value="FAD/NAD-linked_Rdtase_dimer_sf"/>
</dbReference>
<keyword evidence="3" id="KW-0274">FAD</keyword>
<accession>A0ABW3CD47</accession>